<dbReference type="HOGENOM" id="CLU_044967_1_0_9"/>
<evidence type="ECO:0000313" key="3">
    <source>
        <dbReference type="Proteomes" id="UP000004846"/>
    </source>
</evidence>
<feature type="domain" description="Mga helix-turn-helix" evidence="1">
    <location>
        <begin position="82"/>
        <end position="164"/>
    </location>
</feature>
<accession>A0A125W4W2</accession>
<evidence type="ECO:0000313" key="2">
    <source>
        <dbReference type="EMBL" id="EFM82522.1"/>
    </source>
</evidence>
<organism evidence="2 3">
    <name type="scientific">Enterococcus faecalis TX4248</name>
    <dbReference type="NCBI Taxonomy" id="749495"/>
    <lineage>
        <taxon>Bacteria</taxon>
        <taxon>Bacillati</taxon>
        <taxon>Bacillota</taxon>
        <taxon>Bacilli</taxon>
        <taxon>Lactobacillales</taxon>
        <taxon>Enterococcaceae</taxon>
        <taxon>Enterococcus</taxon>
    </lineage>
</organism>
<dbReference type="RefSeq" id="WP_002386152.1">
    <property type="nucleotide sequence ID" value="NZ_GL454461.1"/>
</dbReference>
<proteinExistence type="predicted"/>
<sequence length="482" mass="56431">MMNYEIFLNKEDQRSYSLLRHLEESPTLSGTFIALREELSMSNFLVKKTLEKLKADIDNLKLSDSLTLVVSDVDVTLEIDGNYSSKLLLTKYLTESLSFKLVLSYFRGNYSLTKFAECNHVSTSVAYSTLQRLKKALKEYQIYFSKREIVGNQKAISFFLYKLFTLSNQPISELYSVKVYNEAKRVLQSVELNYTFTTYERRNFFHYLAIMINNEGRAVEGIDTRALNTFSEELIKKSQLAWALASKSLTYTIVFFLYLHGKLEKKYVIHEDPTIESLTRVFIGSFEKAFNCLEESTRNTLEEGLAIIHFNVIYFPINMFDDFEMDLQFFKQTYPEFYFYLIEYIRWLTAKHKKIAKANHCLFFNYLLLLINHVPVHLIAEPAKVLIDFSYGKEYNQFIKKNLSVYVNLNVEIIDPLSDTLPDVVITNLNNLYQEEQSKVMVWLDPPRSIDWVNLTQSLLTIQEEKYQQQKESTKTSGDPIE</sequence>
<dbReference type="Pfam" id="PF05043">
    <property type="entry name" value="Mga"/>
    <property type="match status" value="1"/>
</dbReference>
<dbReference type="Proteomes" id="UP000004846">
    <property type="component" value="Unassembled WGS sequence"/>
</dbReference>
<dbReference type="AlphaFoldDB" id="A0A125W4W2"/>
<dbReference type="EMBL" id="AEBR01000063">
    <property type="protein sequence ID" value="EFM82522.1"/>
    <property type="molecule type" value="Genomic_DNA"/>
</dbReference>
<dbReference type="InterPro" id="IPR007737">
    <property type="entry name" value="Mga_HTH"/>
</dbReference>
<gene>
    <name evidence="2" type="ORF">HMPREF9498_01937</name>
</gene>
<comment type="caution">
    <text evidence="2">The sequence shown here is derived from an EMBL/GenBank/DDBJ whole genome shotgun (WGS) entry which is preliminary data.</text>
</comment>
<reference evidence="2 3" key="1">
    <citation type="submission" date="2010-07" db="EMBL/GenBank/DDBJ databases">
        <authorList>
            <person name="Sid Ahmed O."/>
        </authorList>
    </citation>
    <scope>NUCLEOTIDE SEQUENCE [LARGE SCALE GENOMIC DNA]</scope>
    <source>
        <strain evidence="2 3">TX4248</strain>
    </source>
</reference>
<protein>
    <submittedName>
        <fullName evidence="2">M protein trans-acting positive regulator (MGA)</fullName>
    </submittedName>
</protein>
<evidence type="ECO:0000259" key="1">
    <source>
        <dbReference type="Pfam" id="PF05043"/>
    </source>
</evidence>
<name>A0A125W4W2_ENTFL</name>